<organism evidence="9 10">
    <name type="scientific">Labrys monachus</name>
    <dbReference type="NCBI Taxonomy" id="217067"/>
    <lineage>
        <taxon>Bacteria</taxon>
        <taxon>Pseudomonadati</taxon>
        <taxon>Pseudomonadota</taxon>
        <taxon>Alphaproteobacteria</taxon>
        <taxon>Hyphomicrobiales</taxon>
        <taxon>Xanthobacteraceae</taxon>
        <taxon>Labrys</taxon>
    </lineage>
</organism>
<dbReference type="InterPro" id="IPR006195">
    <property type="entry name" value="aa-tRNA-synth_II"/>
</dbReference>
<name>A0ABU0FL87_9HYPH</name>
<proteinExistence type="inferred from homology"/>
<dbReference type="CDD" id="cd04317">
    <property type="entry name" value="EcAspRS_like_N"/>
    <property type="match status" value="1"/>
</dbReference>
<comment type="caution">
    <text evidence="7">Lacks conserved residue(s) required for the propagation of feature annotation.</text>
</comment>
<feature type="binding site" evidence="7">
    <location>
        <begin position="221"/>
        <end position="223"/>
    </location>
    <ligand>
        <name>ATP</name>
        <dbReference type="ChEBI" id="CHEBI:30616"/>
    </ligand>
</feature>
<dbReference type="PANTHER" id="PTHR22594">
    <property type="entry name" value="ASPARTYL/LYSYL-TRNA SYNTHETASE"/>
    <property type="match status" value="1"/>
</dbReference>
<evidence type="ECO:0000313" key="10">
    <source>
        <dbReference type="Proteomes" id="UP001237448"/>
    </source>
</evidence>
<comment type="caution">
    <text evidence="9">The sequence shown here is derived from an EMBL/GenBank/DDBJ whole genome shotgun (WGS) entry which is preliminary data.</text>
</comment>
<dbReference type="InterPro" id="IPR012340">
    <property type="entry name" value="NA-bd_OB-fold"/>
</dbReference>
<keyword evidence="10" id="KW-1185">Reference proteome</keyword>
<dbReference type="GO" id="GO:0004815">
    <property type="term" value="F:aspartate-tRNA ligase activity"/>
    <property type="evidence" value="ECO:0007669"/>
    <property type="project" value="UniProtKB-EC"/>
</dbReference>
<keyword evidence="6 7" id="KW-0030">Aminoacyl-tRNA synthetase</keyword>
<dbReference type="EC" id="6.1.1.23" evidence="7"/>
<evidence type="ECO:0000256" key="3">
    <source>
        <dbReference type="ARBA" id="ARBA00022741"/>
    </source>
</evidence>
<dbReference type="Pfam" id="PF01336">
    <property type="entry name" value="tRNA_anti-codon"/>
    <property type="match status" value="1"/>
</dbReference>
<keyword evidence="4 7" id="KW-0067">ATP-binding</keyword>
<sequence>MHRYRSHTCAGLRTEHVGRNVRLSGWCHRIRDHGGLLFIDLRDHYGLTQCVVDPDSPAFALAETLRSEWVVKVDGEARLRPAGTENPDMPTGLVEVYVTDIEVLGPAAELPLPVFGDIDYPEETRLKYRFLDLRRERLHRNIMLRGKVVDSMRMRMKAAGFNEFQTPILTASSPEGARDFLVPSRIHPGKFYALPQAPQQYKQLLMMAGFDRYFQIAPCFRDEDPRADRLPGEFYQLDLEMSFVTQEDVFETMEPILTGIFEEFGGGRAVTKGWPRIPYAEAISKYGSDKPDLRNPLVMQDVSEHFRGSNFKVFARLLEDPANRIWAIPGPTGGQRTFCDRMNAWAQGEGQPGLGYILYFDRATDETTRQTDPNATGVGARGPIANNIGQERAEAIRQQLGLGAGDAAFFVAGDPAKFYKFAGAARTKVGVDLKLVDENRIALAWIVDFPMYEWNEDEKKVDFSHNPFSMPQGGLEALQSQDPLSLKAFQYDIACNGFEIASGGIRNHRPDAMVKAFEIAGYGEQTVIERFGGMYRAFQYGAPPHGGMAAGVDRIVMLLAGEQNLREVALFPMNQRAEDILMGAPSEVTTKQLRELGVRLNLPEKGA</sequence>
<keyword evidence="2 7" id="KW-0436">Ligase</keyword>
<gene>
    <name evidence="7" type="primary">aspS</name>
    <name evidence="9" type="ORF">J3R73_004924</name>
</gene>
<dbReference type="EMBL" id="JAUSVK010000001">
    <property type="protein sequence ID" value="MDQ0395132.1"/>
    <property type="molecule type" value="Genomic_DNA"/>
</dbReference>
<evidence type="ECO:0000259" key="8">
    <source>
        <dbReference type="PROSITE" id="PS50862"/>
    </source>
</evidence>
<dbReference type="InterPro" id="IPR047090">
    <property type="entry name" value="AspRS_core"/>
</dbReference>
<feature type="domain" description="Aminoacyl-transfer RNA synthetases class-II family profile" evidence="8">
    <location>
        <begin position="144"/>
        <end position="572"/>
    </location>
</feature>
<dbReference type="SUPFAM" id="SSF55261">
    <property type="entry name" value="GAD domain-like"/>
    <property type="match status" value="1"/>
</dbReference>
<dbReference type="Gene3D" id="3.30.1360.30">
    <property type="entry name" value="GAD-like domain"/>
    <property type="match status" value="1"/>
</dbReference>
<dbReference type="InterPro" id="IPR047089">
    <property type="entry name" value="Asp-tRNA-ligase_1_N"/>
</dbReference>
<dbReference type="SUPFAM" id="SSF50249">
    <property type="entry name" value="Nucleic acid-binding proteins"/>
    <property type="match status" value="1"/>
</dbReference>
<dbReference type="InterPro" id="IPR002312">
    <property type="entry name" value="Asp/Asn-tRNA-synth_IIb"/>
</dbReference>
<feature type="site" description="Important for tRNA non-discrimination" evidence="7">
    <location>
        <position position="83"/>
    </location>
</feature>
<evidence type="ECO:0000256" key="2">
    <source>
        <dbReference type="ARBA" id="ARBA00022598"/>
    </source>
</evidence>
<dbReference type="InterPro" id="IPR004115">
    <property type="entry name" value="GAD-like_sf"/>
</dbReference>
<dbReference type="HAMAP" id="MF_00044">
    <property type="entry name" value="Asp_tRNA_synth_type1"/>
    <property type="match status" value="1"/>
</dbReference>
<comment type="subcellular location">
    <subcellularLocation>
        <location evidence="7">Cytoplasm</location>
    </subcellularLocation>
</comment>
<evidence type="ECO:0000313" key="9">
    <source>
        <dbReference type="EMBL" id="MDQ0395132.1"/>
    </source>
</evidence>
<feature type="region of interest" description="Aspartate" evidence="7">
    <location>
        <begin position="199"/>
        <end position="202"/>
    </location>
</feature>
<evidence type="ECO:0000256" key="1">
    <source>
        <dbReference type="ARBA" id="ARBA00006303"/>
    </source>
</evidence>
<feature type="binding site" evidence="7">
    <location>
        <begin position="551"/>
        <end position="554"/>
    </location>
    <ligand>
        <name>ATP</name>
        <dbReference type="ChEBI" id="CHEBI:30616"/>
    </ligand>
</feature>
<comment type="subunit">
    <text evidence="7">Homodimer.</text>
</comment>
<dbReference type="InterPro" id="IPR004524">
    <property type="entry name" value="Asp-tRNA-ligase_1"/>
</dbReference>
<feature type="binding site" evidence="7">
    <location>
        <position position="221"/>
    </location>
    <ligand>
        <name>L-aspartate</name>
        <dbReference type="ChEBI" id="CHEBI:29991"/>
    </ligand>
</feature>
<comment type="function">
    <text evidence="7">Aspartyl-tRNA synthetase with relaxed tRNA specificity since it is able to aspartylate not only its cognate tRNA(Asp) but also tRNA(Asn). Reaction proceeds in two steps: L-aspartate is first activated by ATP to form Asp-AMP and then transferred to the acceptor end of tRNA(Asp/Asn).</text>
</comment>
<feature type="binding site" evidence="7">
    <location>
        <position position="465"/>
    </location>
    <ligand>
        <name>L-aspartate</name>
        <dbReference type="ChEBI" id="CHEBI:29991"/>
    </ligand>
</feature>
<dbReference type="PROSITE" id="PS50862">
    <property type="entry name" value="AA_TRNA_LIGASE_II"/>
    <property type="match status" value="1"/>
</dbReference>
<keyword evidence="5 7" id="KW-0648">Protein biosynthesis</keyword>
<dbReference type="Gene3D" id="3.30.930.10">
    <property type="entry name" value="Bira Bifunctional Protein, Domain 2"/>
    <property type="match status" value="1"/>
</dbReference>
<dbReference type="NCBIfam" id="TIGR00459">
    <property type="entry name" value="aspS_bact"/>
    <property type="match status" value="1"/>
</dbReference>
<dbReference type="InterPro" id="IPR004364">
    <property type="entry name" value="Aa-tRNA-synt_II"/>
</dbReference>
<dbReference type="RefSeq" id="WP_307433504.1">
    <property type="nucleotide sequence ID" value="NZ_JAUSVK010000001.1"/>
</dbReference>
<dbReference type="PRINTS" id="PR01042">
    <property type="entry name" value="TRNASYNTHASP"/>
</dbReference>
<dbReference type="CDD" id="cd00777">
    <property type="entry name" value="AspRS_core"/>
    <property type="match status" value="1"/>
</dbReference>
<comment type="catalytic activity">
    <reaction evidence="7">
        <text>tRNA(Asx) + L-aspartate + ATP = L-aspartyl-tRNA(Asx) + AMP + diphosphate</text>
        <dbReference type="Rhea" id="RHEA:18349"/>
        <dbReference type="Rhea" id="RHEA-COMP:9710"/>
        <dbReference type="Rhea" id="RHEA-COMP:9711"/>
        <dbReference type="ChEBI" id="CHEBI:29991"/>
        <dbReference type="ChEBI" id="CHEBI:30616"/>
        <dbReference type="ChEBI" id="CHEBI:33019"/>
        <dbReference type="ChEBI" id="CHEBI:78442"/>
        <dbReference type="ChEBI" id="CHEBI:78516"/>
        <dbReference type="ChEBI" id="CHEBI:456215"/>
        <dbReference type="EC" id="6.1.1.23"/>
    </reaction>
</comment>
<evidence type="ECO:0000256" key="7">
    <source>
        <dbReference type="HAMAP-Rule" id="MF_00044"/>
    </source>
</evidence>
<dbReference type="InterPro" id="IPR004365">
    <property type="entry name" value="NA-bd_OB_tRNA"/>
</dbReference>
<dbReference type="NCBIfam" id="NF001750">
    <property type="entry name" value="PRK00476.1"/>
    <property type="match status" value="1"/>
</dbReference>
<dbReference type="InterPro" id="IPR045864">
    <property type="entry name" value="aa-tRNA-synth_II/BPL/LPL"/>
</dbReference>
<evidence type="ECO:0000256" key="4">
    <source>
        <dbReference type="ARBA" id="ARBA00022840"/>
    </source>
</evidence>
<dbReference type="Proteomes" id="UP001237448">
    <property type="component" value="Unassembled WGS sequence"/>
</dbReference>
<evidence type="ECO:0000256" key="5">
    <source>
        <dbReference type="ARBA" id="ARBA00022917"/>
    </source>
</evidence>
<dbReference type="SUPFAM" id="SSF55681">
    <property type="entry name" value="Class II aaRS and biotin synthetases"/>
    <property type="match status" value="1"/>
</dbReference>
<keyword evidence="3 7" id="KW-0547">Nucleotide-binding</keyword>
<reference evidence="9 10" key="1">
    <citation type="submission" date="2023-07" db="EMBL/GenBank/DDBJ databases">
        <title>Genomic Encyclopedia of Type Strains, Phase IV (KMG-IV): sequencing the most valuable type-strain genomes for metagenomic binning, comparative biology and taxonomic classification.</title>
        <authorList>
            <person name="Goeker M."/>
        </authorList>
    </citation>
    <scope>NUCLEOTIDE SEQUENCE [LARGE SCALE GENOMIC DNA]</scope>
    <source>
        <strain evidence="9 10">DSM 5896</strain>
    </source>
</reference>
<keyword evidence="7" id="KW-0963">Cytoplasm</keyword>
<dbReference type="Pfam" id="PF00152">
    <property type="entry name" value="tRNA-synt_2"/>
    <property type="match status" value="1"/>
</dbReference>
<feature type="binding site" evidence="7">
    <location>
        <position position="506"/>
    </location>
    <ligand>
        <name>L-aspartate</name>
        <dbReference type="ChEBI" id="CHEBI:29991"/>
    </ligand>
</feature>
<feature type="binding site" evidence="7">
    <location>
        <position position="175"/>
    </location>
    <ligand>
        <name>L-aspartate</name>
        <dbReference type="ChEBI" id="CHEBI:29991"/>
    </ligand>
</feature>
<feature type="site" description="Important for tRNA non-discrimination" evidence="7">
    <location>
        <position position="33"/>
    </location>
</feature>
<dbReference type="PANTHER" id="PTHR22594:SF5">
    <property type="entry name" value="ASPARTATE--TRNA LIGASE, MITOCHONDRIAL"/>
    <property type="match status" value="1"/>
</dbReference>
<comment type="similarity">
    <text evidence="1 7">Belongs to the class-II aminoacyl-tRNA synthetase family. Type 1 subfamily.</text>
</comment>
<dbReference type="Gene3D" id="2.40.50.140">
    <property type="entry name" value="Nucleic acid-binding proteins"/>
    <property type="match status" value="1"/>
</dbReference>
<accession>A0ABU0FL87</accession>
<protein>
    <recommendedName>
        <fullName evidence="7">Aspartate--tRNA(Asp/Asn) ligase</fullName>
        <ecNumber evidence="7">6.1.1.23</ecNumber>
    </recommendedName>
    <alternativeName>
        <fullName evidence="7">Aspartyl-tRNA synthetase</fullName>
        <shortName evidence="7">AspRS</shortName>
    </alternativeName>
    <alternativeName>
        <fullName evidence="7">Non-discriminating aspartyl-tRNA synthetase</fullName>
        <shortName evidence="7">ND-AspRS</shortName>
    </alternativeName>
</protein>
<feature type="binding site" evidence="7">
    <location>
        <position position="499"/>
    </location>
    <ligand>
        <name>ATP</name>
        <dbReference type="ChEBI" id="CHEBI:30616"/>
    </ligand>
</feature>
<evidence type="ECO:0000256" key="6">
    <source>
        <dbReference type="ARBA" id="ARBA00023146"/>
    </source>
</evidence>